<sequence>MQALVVTPQVAGFRRWRPNFDTMITKKKPAEPAPFSDEDSGPADGVWLHWMLPEGLRHGAPDPKTGALSFPLVPNRWLIMRRVKDEQDEGWVVESDCLREKVDDEGEASRYAVAGPSGLLLPRYIGKAISLTDSDDGWKEPRPGVPQTLTALGPGLPAFAVFQPYNKNVFSLHDPLTGIDEAKVSYSVVGWYSHDEILTTRTPRSLGWKPPDSTTYTRSMFSGTVPGLTWKRDGRPDDPLPAGRDIKIALGNSASDALEAMRKKENGNQRRSQVLSALQHGLFDELTSPDGADGLRKELHREWFSRTPAGFAWQIADAPARQGKPWPPLTPEERAYEKALLNTFKDFQSRLDHSRFRLAELRNRLYHLWWLRNLPGDHPDGFDAKADKQLDVEASGSLAGEVRDLFREETALAAGLPDLTDPHVGEKWDLRPHRRFRLIPTGDQHRPMDPVVLMRFPAGYDPSPPATQHEPLACRNGTQFLTKIKVGDSYVGPEEVKGVLAERMPTFGTDVAAAGFRDEMLLLHRATKEKSTAGNPTLLEDLCDPKIGPKLCEGVLPGYTSRWTRQPWTPMYVLWKMRAYLLGYPSDPAGSWRTTKDGTFDWSKAGSPPSRNPHTFQGRSFLVPKVEQVLRGQLEHYGTEDIAATEGRELLSQALHGFHDWLRSLRPGASADPTATDAHAVHGGVKDLVGDAHRALPDLDDANAGFQPLRAAQAIVAGLHVVDRFGRSLDVVTSDNLGSCWLARAQSITPSQTLKTEHVDHYVQFPPRVLQDARLRFDQLSVFEDERVLEPHTDDDDVPGPIAGWLMVNRLGNSLLVYDSAGRGLGECLLAVGGDGERTIRWRPLPEAPAWTADGFPHLFPFVEALRTRTAKAFSALLETIDLASLTIAPGREPDASEIALLLGRPIAVVRARLRGELAGPAIGDPRFTGIDPPAVPEFTKARFTVRLGSVNLLSDGLIGYARKNRYDKLYVVHDAPPASDGYLHSRDTDDTLDVDFRPAIRSDQPEDWSRDQRVTLLMDPIATTHATCDVVPVVDLSLQTRHTEPFLRTLRASFQSGPLLGSETAGAVPQVVLPRPAAWHGDWNWSEPRPGGWAHYGVKPADTDAHFADTDPDGGRVTARDGYLRLSKPRPPNAPISEEPA</sequence>
<feature type="region of interest" description="Disordered" evidence="1">
    <location>
        <begin position="1105"/>
        <end position="1142"/>
    </location>
</feature>
<protein>
    <submittedName>
        <fullName evidence="2">Uncharacterized protein</fullName>
    </submittedName>
</protein>
<evidence type="ECO:0000313" key="3">
    <source>
        <dbReference type="Proteomes" id="UP000187486"/>
    </source>
</evidence>
<comment type="caution">
    <text evidence="2">The sequence shown here is derived from an EMBL/GenBank/DDBJ whole genome shotgun (WGS) entry which is preliminary data.</text>
</comment>
<organism evidence="2 3">
    <name type="scientific">Amycolatopsis coloradensis</name>
    <dbReference type="NCBI Taxonomy" id="76021"/>
    <lineage>
        <taxon>Bacteria</taxon>
        <taxon>Bacillati</taxon>
        <taxon>Actinomycetota</taxon>
        <taxon>Actinomycetes</taxon>
        <taxon>Pseudonocardiales</taxon>
        <taxon>Pseudonocardiaceae</taxon>
        <taxon>Amycolatopsis</taxon>
    </lineage>
</organism>
<dbReference type="STRING" id="76021.BS329_34005"/>
<accession>A0A1R0KI90</accession>
<reference evidence="2 3" key="1">
    <citation type="submission" date="2016-01" db="EMBL/GenBank/DDBJ databases">
        <title>Amycolatopsis coloradensis genome sequencing and assembly.</title>
        <authorList>
            <person name="Mayilraj S."/>
        </authorList>
    </citation>
    <scope>NUCLEOTIDE SEQUENCE [LARGE SCALE GENOMIC DNA]</scope>
    <source>
        <strain evidence="2 3">DSM 44225</strain>
    </source>
</reference>
<keyword evidence="3" id="KW-1185">Reference proteome</keyword>
<evidence type="ECO:0000313" key="2">
    <source>
        <dbReference type="EMBL" id="OLZ45439.1"/>
    </source>
</evidence>
<proteinExistence type="predicted"/>
<dbReference type="AlphaFoldDB" id="A0A1R0KI90"/>
<dbReference type="EMBL" id="MQUQ01000020">
    <property type="protein sequence ID" value="OLZ45439.1"/>
    <property type="molecule type" value="Genomic_DNA"/>
</dbReference>
<name>A0A1R0KI90_9PSEU</name>
<dbReference type="Proteomes" id="UP000187486">
    <property type="component" value="Unassembled WGS sequence"/>
</dbReference>
<evidence type="ECO:0000256" key="1">
    <source>
        <dbReference type="SAM" id="MobiDB-lite"/>
    </source>
</evidence>
<gene>
    <name evidence="2" type="ORF">BS329_34005</name>
</gene>